<feature type="compositionally biased region" description="Acidic residues" evidence="1">
    <location>
        <begin position="1"/>
        <end position="12"/>
    </location>
</feature>
<evidence type="ECO:0000256" key="1">
    <source>
        <dbReference type="SAM" id="MobiDB-lite"/>
    </source>
</evidence>
<organism evidence="2 3">
    <name type="scientific">Nicotiana sylvestris</name>
    <name type="common">Wood tobacco</name>
    <name type="synonym">South American tobacco</name>
    <dbReference type="NCBI Taxonomy" id="4096"/>
    <lineage>
        <taxon>Eukaryota</taxon>
        <taxon>Viridiplantae</taxon>
        <taxon>Streptophyta</taxon>
        <taxon>Embryophyta</taxon>
        <taxon>Tracheophyta</taxon>
        <taxon>Spermatophyta</taxon>
        <taxon>Magnoliopsida</taxon>
        <taxon>eudicotyledons</taxon>
        <taxon>Gunneridae</taxon>
        <taxon>Pentapetalae</taxon>
        <taxon>asterids</taxon>
        <taxon>lamiids</taxon>
        <taxon>Solanales</taxon>
        <taxon>Solanaceae</taxon>
        <taxon>Nicotianoideae</taxon>
        <taxon>Nicotianeae</taxon>
        <taxon>Nicotiana</taxon>
    </lineage>
</organism>
<dbReference type="Proteomes" id="UP000189701">
    <property type="component" value="Unplaced"/>
</dbReference>
<dbReference type="AlphaFoldDB" id="A0A1U7WJN5"/>
<protein>
    <submittedName>
        <fullName evidence="3">Uncharacterized protein LOC104224486 isoform X1</fullName>
    </submittedName>
</protein>
<dbReference type="PANTHER" id="PTHR33116">
    <property type="entry name" value="REVERSE TRANSCRIPTASE ZINC-BINDING DOMAIN-CONTAINING PROTEIN-RELATED-RELATED"/>
    <property type="match status" value="1"/>
</dbReference>
<proteinExistence type="predicted"/>
<sequence>MVENSEMEETLELEVTGEKQGRSPILSTNDNQTKKFADTKLVKIVMEALNHFSQASRLVANMEKSSLFMAGVDEPTKEALLQQTDFSQGQFPMRYLVLPLSPKKWNKIDCKILVDKITSKINTGYSRKLSYVGRLQVLNVVVFSIYNFWRTVFILPQSVMKETDRRCKGYLCGTMNRRGRSF</sequence>
<dbReference type="RefSeq" id="XP_009774460.1">
    <property type="nucleotide sequence ID" value="XM_009776158.1"/>
</dbReference>
<reference evidence="2" key="1">
    <citation type="journal article" date="2013" name="Genome Biol.">
        <title>Reference genomes and transcriptomes of Nicotiana sylvestris and Nicotiana tomentosiformis.</title>
        <authorList>
            <person name="Sierro N."/>
            <person name="Battey J.N."/>
            <person name="Ouadi S."/>
            <person name="Bovet L."/>
            <person name="Goepfert S."/>
            <person name="Bakaher N."/>
            <person name="Peitsch M.C."/>
            <person name="Ivanov N.V."/>
        </authorList>
    </citation>
    <scope>NUCLEOTIDE SEQUENCE [LARGE SCALE GENOMIC DNA]</scope>
</reference>
<reference evidence="3" key="2">
    <citation type="submission" date="2025-08" db="UniProtKB">
        <authorList>
            <consortium name="RefSeq"/>
        </authorList>
    </citation>
    <scope>IDENTIFICATION</scope>
    <source>
        <tissue evidence="3">Leaf</tissue>
    </source>
</reference>
<feature type="region of interest" description="Disordered" evidence="1">
    <location>
        <begin position="1"/>
        <end position="30"/>
    </location>
</feature>
<accession>A0A1U7WJN5</accession>
<evidence type="ECO:0000313" key="2">
    <source>
        <dbReference type="Proteomes" id="UP000189701"/>
    </source>
</evidence>
<evidence type="ECO:0000313" key="3">
    <source>
        <dbReference type="RefSeq" id="XP_009774460.1"/>
    </source>
</evidence>
<dbReference type="PANTHER" id="PTHR33116:SF84">
    <property type="entry name" value="RNA-DIRECTED DNA POLYMERASE"/>
    <property type="match status" value="1"/>
</dbReference>
<dbReference type="eggNOG" id="KOG1075">
    <property type="taxonomic scope" value="Eukaryota"/>
</dbReference>
<name>A0A1U7WJN5_NICSY</name>
<keyword evidence="2" id="KW-1185">Reference proteome</keyword>
<gene>
    <name evidence="3" type="primary">LOC104224486</name>
</gene>